<accession>B3NQV8</accession>
<evidence type="ECO:0000313" key="4">
    <source>
        <dbReference type="Proteomes" id="UP000008711"/>
    </source>
</evidence>
<dbReference type="GO" id="GO:0003729">
    <property type="term" value="F:mRNA binding"/>
    <property type="evidence" value="ECO:0007669"/>
    <property type="project" value="TreeGrafter"/>
</dbReference>
<dbReference type="EMBL" id="CH954179">
    <property type="protein sequence ID" value="EDV57041.2"/>
    <property type="molecule type" value="Genomic_DNA"/>
</dbReference>
<dbReference type="Gene3D" id="3.40.50.11980">
    <property type="match status" value="1"/>
</dbReference>
<reference evidence="3 4" key="1">
    <citation type="journal article" date="2007" name="Nature">
        <title>Evolution of genes and genomes on the Drosophila phylogeny.</title>
        <authorList>
            <consortium name="Drosophila 12 Genomes Consortium"/>
            <person name="Clark A.G."/>
            <person name="Eisen M.B."/>
            <person name="Smith D.R."/>
            <person name="Bergman C.M."/>
            <person name="Oliver B."/>
            <person name="Markow T.A."/>
            <person name="Kaufman T.C."/>
            <person name="Kellis M."/>
            <person name="Gelbart W."/>
            <person name="Iyer V.N."/>
            <person name="Pollard D.A."/>
            <person name="Sackton T.B."/>
            <person name="Larracuente A.M."/>
            <person name="Singh N.D."/>
            <person name="Abad J.P."/>
            <person name="Abt D.N."/>
            <person name="Adryan B."/>
            <person name="Aguade M."/>
            <person name="Akashi H."/>
            <person name="Anderson W.W."/>
            <person name="Aquadro C.F."/>
            <person name="Ardell D.H."/>
            <person name="Arguello R."/>
            <person name="Artieri C.G."/>
            <person name="Barbash D.A."/>
            <person name="Barker D."/>
            <person name="Barsanti P."/>
            <person name="Batterham P."/>
            <person name="Batzoglou S."/>
            <person name="Begun D."/>
            <person name="Bhutkar A."/>
            <person name="Blanco E."/>
            <person name="Bosak S.A."/>
            <person name="Bradley R.K."/>
            <person name="Brand A.D."/>
            <person name="Brent M.R."/>
            <person name="Brooks A.N."/>
            <person name="Brown R.H."/>
            <person name="Butlin R.K."/>
            <person name="Caggese C."/>
            <person name="Calvi B.R."/>
            <person name="Bernardo de Carvalho A."/>
            <person name="Caspi A."/>
            <person name="Castrezana S."/>
            <person name="Celniker S.E."/>
            <person name="Chang J.L."/>
            <person name="Chapple C."/>
            <person name="Chatterji S."/>
            <person name="Chinwalla A."/>
            <person name="Civetta A."/>
            <person name="Clifton S.W."/>
            <person name="Comeron J.M."/>
            <person name="Costello J.C."/>
            <person name="Coyne J.A."/>
            <person name="Daub J."/>
            <person name="David R.G."/>
            <person name="Delcher A.L."/>
            <person name="Delehaunty K."/>
            <person name="Do C.B."/>
            <person name="Ebling H."/>
            <person name="Edwards K."/>
            <person name="Eickbush T."/>
            <person name="Evans J.D."/>
            <person name="Filipski A."/>
            <person name="Findeiss S."/>
            <person name="Freyhult E."/>
            <person name="Fulton L."/>
            <person name="Fulton R."/>
            <person name="Garcia A.C."/>
            <person name="Gardiner A."/>
            <person name="Garfield D.A."/>
            <person name="Garvin B.E."/>
            <person name="Gibson G."/>
            <person name="Gilbert D."/>
            <person name="Gnerre S."/>
            <person name="Godfrey J."/>
            <person name="Good R."/>
            <person name="Gotea V."/>
            <person name="Gravely B."/>
            <person name="Greenberg A.J."/>
            <person name="Griffiths-Jones S."/>
            <person name="Gross S."/>
            <person name="Guigo R."/>
            <person name="Gustafson E.A."/>
            <person name="Haerty W."/>
            <person name="Hahn M.W."/>
            <person name="Halligan D.L."/>
            <person name="Halpern A.L."/>
            <person name="Halter G.M."/>
            <person name="Han M.V."/>
            <person name="Heger A."/>
            <person name="Hillier L."/>
            <person name="Hinrichs A.S."/>
            <person name="Holmes I."/>
            <person name="Hoskins R.A."/>
            <person name="Hubisz M.J."/>
            <person name="Hultmark D."/>
            <person name="Huntley M.A."/>
            <person name="Jaffe D.B."/>
            <person name="Jagadeeshan S."/>
            <person name="Jeck W.R."/>
            <person name="Johnson J."/>
            <person name="Jones C.D."/>
            <person name="Jordan W.C."/>
            <person name="Karpen G.H."/>
            <person name="Kataoka E."/>
            <person name="Keightley P.D."/>
            <person name="Kheradpour P."/>
            <person name="Kirkness E.F."/>
            <person name="Koerich L.B."/>
            <person name="Kristiansen K."/>
            <person name="Kudrna D."/>
            <person name="Kulathinal R.J."/>
            <person name="Kumar S."/>
            <person name="Kwok R."/>
            <person name="Lander E."/>
            <person name="Langley C.H."/>
            <person name="Lapoint R."/>
            <person name="Lazzaro B.P."/>
            <person name="Lee S.J."/>
            <person name="Levesque L."/>
            <person name="Li R."/>
            <person name="Lin C.F."/>
            <person name="Lin M.F."/>
            <person name="Lindblad-Toh K."/>
            <person name="Llopart A."/>
            <person name="Long M."/>
            <person name="Low L."/>
            <person name="Lozovsky E."/>
            <person name="Lu J."/>
            <person name="Luo M."/>
            <person name="Machado C.A."/>
            <person name="Makalowski W."/>
            <person name="Marzo M."/>
            <person name="Matsuda M."/>
            <person name="Matzkin L."/>
            <person name="McAllister B."/>
            <person name="McBride C.S."/>
            <person name="McKernan B."/>
            <person name="McKernan K."/>
            <person name="Mendez-Lago M."/>
            <person name="Minx P."/>
            <person name="Mollenhauer M.U."/>
            <person name="Montooth K."/>
            <person name="Mount S.M."/>
            <person name="Mu X."/>
            <person name="Myers E."/>
            <person name="Negre B."/>
            <person name="Newfeld S."/>
            <person name="Nielsen R."/>
            <person name="Noor M.A."/>
            <person name="O'Grady P."/>
            <person name="Pachter L."/>
            <person name="Papaceit M."/>
            <person name="Parisi M.J."/>
            <person name="Parisi M."/>
            <person name="Parts L."/>
            <person name="Pedersen J.S."/>
            <person name="Pesole G."/>
            <person name="Phillippy A.M."/>
            <person name="Ponting C.P."/>
            <person name="Pop M."/>
            <person name="Porcelli D."/>
            <person name="Powell J.R."/>
            <person name="Prohaska S."/>
            <person name="Pruitt K."/>
            <person name="Puig M."/>
            <person name="Quesneville H."/>
            <person name="Ram K.R."/>
            <person name="Rand D."/>
            <person name="Rasmussen M.D."/>
            <person name="Reed L.K."/>
            <person name="Reenan R."/>
            <person name="Reily A."/>
            <person name="Remington K.A."/>
            <person name="Rieger T.T."/>
            <person name="Ritchie M.G."/>
            <person name="Robin C."/>
            <person name="Rogers Y.H."/>
            <person name="Rohde C."/>
            <person name="Rozas J."/>
            <person name="Rubenfield M.J."/>
            <person name="Ruiz A."/>
            <person name="Russo S."/>
            <person name="Salzberg S.L."/>
            <person name="Sanchez-Gracia A."/>
            <person name="Saranga D.J."/>
            <person name="Sato H."/>
            <person name="Schaeffer S.W."/>
            <person name="Schatz M.C."/>
            <person name="Schlenke T."/>
            <person name="Schwartz R."/>
            <person name="Segarra C."/>
            <person name="Singh R.S."/>
            <person name="Sirot L."/>
            <person name="Sirota M."/>
            <person name="Sisneros N.B."/>
            <person name="Smith C.D."/>
            <person name="Smith T.F."/>
            <person name="Spieth J."/>
            <person name="Stage D.E."/>
            <person name="Stark A."/>
            <person name="Stephan W."/>
            <person name="Strausberg R.L."/>
            <person name="Strempel S."/>
            <person name="Sturgill D."/>
            <person name="Sutton G."/>
            <person name="Sutton G.G."/>
            <person name="Tao W."/>
            <person name="Teichmann S."/>
            <person name="Tobari Y.N."/>
            <person name="Tomimura Y."/>
            <person name="Tsolas J.M."/>
            <person name="Valente V.L."/>
            <person name="Venter E."/>
            <person name="Venter J.C."/>
            <person name="Vicario S."/>
            <person name="Vieira F.G."/>
            <person name="Vilella A.J."/>
            <person name="Villasante A."/>
            <person name="Walenz B."/>
            <person name="Wang J."/>
            <person name="Wasserman M."/>
            <person name="Watts T."/>
            <person name="Wilson D."/>
            <person name="Wilson R.K."/>
            <person name="Wing R.A."/>
            <person name="Wolfner M.F."/>
            <person name="Wong A."/>
            <person name="Wong G.K."/>
            <person name="Wu C.I."/>
            <person name="Wu G."/>
            <person name="Yamamoto D."/>
            <person name="Yang H.P."/>
            <person name="Yang S.P."/>
            <person name="Yorke J.A."/>
            <person name="Yoshida K."/>
            <person name="Zdobnov E."/>
            <person name="Zhang P."/>
            <person name="Zhang Y."/>
            <person name="Zimin A.V."/>
            <person name="Baldwin J."/>
            <person name="Abdouelleil A."/>
            <person name="Abdulkadir J."/>
            <person name="Abebe A."/>
            <person name="Abera B."/>
            <person name="Abreu J."/>
            <person name="Acer S.C."/>
            <person name="Aftuck L."/>
            <person name="Alexander A."/>
            <person name="An P."/>
            <person name="Anderson E."/>
            <person name="Anderson S."/>
            <person name="Arachi H."/>
            <person name="Azer M."/>
            <person name="Bachantsang P."/>
            <person name="Barry A."/>
            <person name="Bayul T."/>
            <person name="Berlin A."/>
            <person name="Bessette D."/>
            <person name="Bloom T."/>
            <person name="Blye J."/>
            <person name="Boguslavskiy L."/>
            <person name="Bonnet C."/>
            <person name="Boukhgalter B."/>
            <person name="Bourzgui I."/>
            <person name="Brown A."/>
            <person name="Cahill P."/>
            <person name="Channer S."/>
            <person name="Cheshatsang Y."/>
            <person name="Chuda L."/>
            <person name="Citroen M."/>
            <person name="Collymore A."/>
            <person name="Cooke P."/>
            <person name="Costello M."/>
            <person name="D'Aco K."/>
            <person name="Daza R."/>
            <person name="De Haan G."/>
            <person name="DeGray S."/>
            <person name="DeMaso C."/>
            <person name="Dhargay N."/>
            <person name="Dooley K."/>
            <person name="Dooley E."/>
            <person name="Doricent M."/>
            <person name="Dorje P."/>
            <person name="Dorjee K."/>
            <person name="Dupes A."/>
            <person name="Elong R."/>
            <person name="Falk J."/>
            <person name="Farina A."/>
            <person name="Faro S."/>
            <person name="Ferguson D."/>
            <person name="Fisher S."/>
            <person name="Foley C.D."/>
            <person name="Franke A."/>
            <person name="Friedrich D."/>
            <person name="Gadbois L."/>
            <person name="Gearin G."/>
            <person name="Gearin C.R."/>
            <person name="Giannoukos G."/>
            <person name="Goode T."/>
            <person name="Graham J."/>
            <person name="Grandbois E."/>
            <person name="Grewal S."/>
            <person name="Gyaltsen K."/>
            <person name="Hafez N."/>
            <person name="Hagos B."/>
            <person name="Hall J."/>
            <person name="Henson C."/>
            <person name="Hollinger A."/>
            <person name="Honan T."/>
            <person name="Huard M.D."/>
            <person name="Hughes L."/>
            <person name="Hurhula B."/>
            <person name="Husby M.E."/>
            <person name="Kamat A."/>
            <person name="Kanga B."/>
            <person name="Kashin S."/>
            <person name="Khazanovich D."/>
            <person name="Kisner P."/>
            <person name="Lance K."/>
            <person name="Lara M."/>
            <person name="Lee W."/>
            <person name="Lennon N."/>
            <person name="Letendre F."/>
            <person name="LeVine R."/>
            <person name="Lipovsky A."/>
            <person name="Liu X."/>
            <person name="Liu J."/>
            <person name="Liu S."/>
            <person name="Lokyitsang T."/>
            <person name="Lokyitsang Y."/>
            <person name="Lubonja R."/>
            <person name="Lui A."/>
            <person name="MacDonald P."/>
            <person name="Magnisalis V."/>
            <person name="Maru K."/>
            <person name="Matthews C."/>
            <person name="McCusker W."/>
            <person name="McDonough S."/>
            <person name="Mehta T."/>
            <person name="Meldrim J."/>
            <person name="Meneus L."/>
            <person name="Mihai O."/>
            <person name="Mihalev A."/>
            <person name="Mihova T."/>
            <person name="Mittelman R."/>
            <person name="Mlenga V."/>
            <person name="Montmayeur A."/>
            <person name="Mulrain L."/>
            <person name="Navidi A."/>
            <person name="Naylor J."/>
            <person name="Negash T."/>
            <person name="Nguyen T."/>
            <person name="Nguyen N."/>
            <person name="Nicol R."/>
            <person name="Norbu C."/>
            <person name="Norbu N."/>
            <person name="Novod N."/>
            <person name="O'Neill B."/>
            <person name="Osman S."/>
            <person name="Markiewicz E."/>
            <person name="Oyono O.L."/>
            <person name="Patti C."/>
            <person name="Phunkhang P."/>
            <person name="Pierre F."/>
            <person name="Priest M."/>
            <person name="Raghuraman S."/>
            <person name="Rege F."/>
            <person name="Reyes R."/>
            <person name="Rise C."/>
            <person name="Rogov P."/>
            <person name="Ross K."/>
            <person name="Ryan E."/>
            <person name="Settipalli S."/>
            <person name="Shea T."/>
            <person name="Sherpa N."/>
            <person name="Shi L."/>
            <person name="Shih D."/>
            <person name="Sparrow T."/>
            <person name="Spaulding J."/>
            <person name="Stalker J."/>
            <person name="Stange-Thomann N."/>
            <person name="Stavropoulos S."/>
            <person name="Stone C."/>
            <person name="Strader C."/>
            <person name="Tesfaye S."/>
            <person name="Thomson T."/>
            <person name="Thoulutsang Y."/>
            <person name="Thoulutsang D."/>
            <person name="Topham K."/>
            <person name="Topping I."/>
            <person name="Tsamla T."/>
            <person name="Vassiliev H."/>
            <person name="Vo A."/>
            <person name="Wangchuk T."/>
            <person name="Wangdi T."/>
            <person name="Weiand M."/>
            <person name="Wilkinson J."/>
            <person name="Wilson A."/>
            <person name="Yadav S."/>
            <person name="Young G."/>
            <person name="Yu Q."/>
            <person name="Zembek L."/>
            <person name="Zhong D."/>
            <person name="Zimmer A."/>
            <person name="Zwirko Z."/>
            <person name="Jaffe D.B."/>
            <person name="Alvarez P."/>
            <person name="Brockman W."/>
            <person name="Butler J."/>
            <person name="Chin C."/>
            <person name="Gnerre S."/>
            <person name="Grabherr M."/>
            <person name="Kleber M."/>
            <person name="Mauceli E."/>
            <person name="MacCallum I."/>
        </authorList>
    </citation>
    <scope>NUCLEOTIDE SEQUENCE [LARGE SCALE GENOMIC DNA]</scope>
    <source>
        <strain evidence="3 4">TSC#14021-0224.01</strain>
    </source>
</reference>
<evidence type="ECO:0000259" key="2">
    <source>
        <dbReference type="Pfam" id="PF11977"/>
    </source>
</evidence>
<dbReference type="Proteomes" id="UP000008711">
    <property type="component" value="Unassembled WGS sequence"/>
</dbReference>
<proteinExistence type="predicted"/>
<reference evidence="3 4" key="2">
    <citation type="journal article" date="2008" name="Bioinformatics">
        <title>Assembly reconciliation.</title>
        <authorList>
            <person name="Zimin A.V."/>
            <person name="Smith D.R."/>
            <person name="Sutton G."/>
            <person name="Yorke J.A."/>
        </authorList>
    </citation>
    <scope>NUCLEOTIDE SEQUENCE [LARGE SCALE GENOMIC DNA]</scope>
    <source>
        <strain evidence="3 4">TSC#14021-0224.01</strain>
    </source>
</reference>
<dbReference type="KEGG" id="der:6548569"/>
<dbReference type="PANTHER" id="PTHR12876">
    <property type="entry name" value="N4BP1-RELATED"/>
    <property type="match status" value="1"/>
</dbReference>
<dbReference type="CDD" id="cd18719">
    <property type="entry name" value="PIN_Zc3h12a-N4BP1-like"/>
    <property type="match status" value="1"/>
</dbReference>
<feature type="compositionally biased region" description="Basic residues" evidence="1">
    <location>
        <begin position="112"/>
        <end position="131"/>
    </location>
</feature>
<dbReference type="HOGENOM" id="CLU_654842_0_0_1"/>
<feature type="compositionally biased region" description="Basic residues" evidence="1">
    <location>
        <begin position="1"/>
        <end position="20"/>
    </location>
</feature>
<feature type="region of interest" description="Disordered" evidence="1">
    <location>
        <begin position="112"/>
        <end position="135"/>
    </location>
</feature>
<keyword evidence="4" id="KW-1185">Reference proteome</keyword>
<feature type="region of interest" description="Disordered" evidence="1">
    <location>
        <begin position="1"/>
        <end position="25"/>
    </location>
</feature>
<dbReference type="PANTHER" id="PTHR12876:SF35">
    <property type="entry name" value="LD08718P-RELATED"/>
    <property type="match status" value="1"/>
</dbReference>
<dbReference type="GO" id="GO:0005634">
    <property type="term" value="C:nucleus"/>
    <property type="evidence" value="ECO:0007669"/>
    <property type="project" value="TreeGrafter"/>
</dbReference>
<evidence type="ECO:0000256" key="1">
    <source>
        <dbReference type="SAM" id="MobiDB-lite"/>
    </source>
</evidence>
<dbReference type="InterPro" id="IPR021869">
    <property type="entry name" value="RNase_Zc3h12_NYN"/>
</dbReference>
<dbReference type="Pfam" id="PF11977">
    <property type="entry name" value="RNase_Zc3h12a"/>
    <property type="match status" value="1"/>
</dbReference>
<protein>
    <recommendedName>
        <fullName evidence="2">RNase NYN domain-containing protein</fullName>
    </recommendedName>
</protein>
<feature type="region of interest" description="Disordered" evidence="1">
    <location>
        <begin position="266"/>
        <end position="292"/>
    </location>
</feature>
<gene>
    <name evidence="3" type="primary">Dere\GG22993</name>
    <name evidence="3" type="synonym">dere_GLEANR_7671</name>
    <name evidence="3" type="synonym">GG22993</name>
    <name evidence="3" type="ORF">Dere_GG22993</name>
</gene>
<dbReference type="OrthoDB" id="392925at2759"/>
<dbReference type="InterPro" id="IPR051101">
    <property type="entry name" value="ZC3H12/N4BP1_RNase_Reg"/>
</dbReference>
<feature type="domain" description="RNase NYN" evidence="2">
    <location>
        <begin position="334"/>
        <end position="484"/>
    </location>
</feature>
<dbReference type="GO" id="GO:0036464">
    <property type="term" value="C:cytoplasmic ribonucleoprotein granule"/>
    <property type="evidence" value="ECO:0007669"/>
    <property type="project" value="TreeGrafter"/>
</dbReference>
<dbReference type="GO" id="GO:0004521">
    <property type="term" value="F:RNA endonuclease activity"/>
    <property type="evidence" value="ECO:0007669"/>
    <property type="project" value="TreeGrafter"/>
</dbReference>
<feature type="region of interest" description="Disordered" evidence="1">
    <location>
        <begin position="37"/>
        <end position="84"/>
    </location>
</feature>
<name>B3NQV8_DROER</name>
<sequence>MGKSKKKRNPKKQHWHKRGSASKMASNILLKLAAEDLKKGGGPENTVAVPETGASSSNTYMPKPVVKPNGFRKIRDPKPKNAPKRLKRNAIQNNKLTRDMISKLLNSIKKKYAAQKNPHIKRRLDFRRRQSPTKNVVLPKPKFYNQKDDSIEEGQIVEELESSDDDDCVLLETPNESISILDDEDNGPSTSDQLPKKIVIDCNGEASLRIKPKTQNAVLYSTIAKADFSDSIINLDESSEAVQCPIVENNDSVIFIEDSTGDFFIPIPSSSPPLRTEKKRRSARLSETPRKKTARMNDSLFTTAEKKRLGDYNSNTFNPTEEAGETFNKPKTNKRFIIIDGSNVAFAHGNSNVFSSEGIKYCLQYFEKMGHEVKAVIPMFRKNNFKSSNPELLDKLHKEGKIVFTPCKNIPGQMSSSYDDRFILQLAYEKNAAVVSNDNYRDLINENPAFKKIVENRVLGYSWCDNIFILPKDPYGRWGPTLDEILRC</sequence>
<dbReference type="eggNOG" id="KOG3777">
    <property type="taxonomic scope" value="Eukaryota"/>
</dbReference>
<organism evidence="3 4">
    <name type="scientific">Drosophila erecta</name>
    <name type="common">Fruit fly</name>
    <dbReference type="NCBI Taxonomy" id="7220"/>
    <lineage>
        <taxon>Eukaryota</taxon>
        <taxon>Metazoa</taxon>
        <taxon>Ecdysozoa</taxon>
        <taxon>Arthropoda</taxon>
        <taxon>Hexapoda</taxon>
        <taxon>Insecta</taxon>
        <taxon>Pterygota</taxon>
        <taxon>Neoptera</taxon>
        <taxon>Endopterygota</taxon>
        <taxon>Diptera</taxon>
        <taxon>Brachycera</taxon>
        <taxon>Muscomorpha</taxon>
        <taxon>Ephydroidea</taxon>
        <taxon>Drosophilidae</taxon>
        <taxon>Drosophila</taxon>
        <taxon>Sophophora</taxon>
    </lineage>
</organism>
<dbReference type="FunFam" id="3.40.50.11980:FF:000001">
    <property type="entry name" value="ZC3H12A isoform 1"/>
    <property type="match status" value="1"/>
</dbReference>
<dbReference type="AlphaFoldDB" id="B3NQV8"/>
<evidence type="ECO:0000313" key="3">
    <source>
        <dbReference type="EMBL" id="EDV57041.2"/>
    </source>
</evidence>